<dbReference type="Proteomes" id="UP001303115">
    <property type="component" value="Unassembled WGS sequence"/>
</dbReference>
<evidence type="ECO:0000313" key="1">
    <source>
        <dbReference type="EMBL" id="KAK4031611.1"/>
    </source>
</evidence>
<protein>
    <recommendedName>
        <fullName evidence="3">Alpha/beta hydrolase</fullName>
    </recommendedName>
</protein>
<reference evidence="2" key="1">
    <citation type="journal article" date="2023" name="Mol. Phylogenet. Evol.">
        <title>Genome-scale phylogeny and comparative genomics of the fungal order Sordariales.</title>
        <authorList>
            <person name="Hensen N."/>
            <person name="Bonometti L."/>
            <person name="Westerberg I."/>
            <person name="Brannstrom I.O."/>
            <person name="Guillou S."/>
            <person name="Cros-Aarteil S."/>
            <person name="Calhoun S."/>
            <person name="Haridas S."/>
            <person name="Kuo A."/>
            <person name="Mondo S."/>
            <person name="Pangilinan J."/>
            <person name="Riley R."/>
            <person name="LaButti K."/>
            <person name="Andreopoulos B."/>
            <person name="Lipzen A."/>
            <person name="Chen C."/>
            <person name="Yan M."/>
            <person name="Daum C."/>
            <person name="Ng V."/>
            <person name="Clum A."/>
            <person name="Steindorff A."/>
            <person name="Ohm R.A."/>
            <person name="Martin F."/>
            <person name="Silar P."/>
            <person name="Natvig D.O."/>
            <person name="Lalanne C."/>
            <person name="Gautier V."/>
            <person name="Ament-Velasquez S.L."/>
            <person name="Kruys A."/>
            <person name="Hutchinson M.I."/>
            <person name="Powell A.J."/>
            <person name="Barry K."/>
            <person name="Miller A.N."/>
            <person name="Grigoriev I.V."/>
            <person name="Debuchy R."/>
            <person name="Gladieux P."/>
            <person name="Hiltunen Thoren M."/>
            <person name="Johannesson H."/>
        </authorList>
    </citation>
    <scope>NUCLEOTIDE SEQUENCE [LARGE SCALE GENOMIC DNA]</scope>
    <source>
        <strain evidence="2">CBS 284.82</strain>
    </source>
</reference>
<accession>A0AAN6P8B7</accession>
<dbReference type="PANTHER" id="PTHR31591:SF7">
    <property type="entry name" value="DUF1749-DOMAIN-CONTAINING PROTEIN"/>
    <property type="match status" value="1"/>
</dbReference>
<dbReference type="InterPro" id="IPR029058">
    <property type="entry name" value="AB_hydrolase_fold"/>
</dbReference>
<sequence>MGAAVETWIHPFPSPTPDACAYERGQPSARNALVFIGGLTSGPHATDLSVLAKMLESSALGYSLWEFRMRSSYSGFGYSSLANDAEDTAALVQYLRGIGKDKIVLIGASTGLSRGRQHKARQVPVDGYILTSPISDRESAFLFMSPEDLEKSVHVVKAMIDDGGQDVPMQKESLSPIFGLPVTAYRWHSLAAKGGDDDYFSSDFADSVLAEGFGGIDKPVLLLPAGDDEMMPPTVDRKALLERWAAACKGAFCRVSLQNGMPDSWKDLNKTSCTRKPVENFAWTITNFDKPADNNFYSRTRFRFMPELLRIWDGWMCLESGRFGASIIFSGNADVSLSLECTATSSISGPGAWKPGDIYEERHTNCRAADMTVKPTSLYAVHAND</sequence>
<dbReference type="InterPro" id="IPR013744">
    <property type="entry name" value="SidJ"/>
</dbReference>
<evidence type="ECO:0000313" key="2">
    <source>
        <dbReference type="Proteomes" id="UP001303115"/>
    </source>
</evidence>
<keyword evidence="2" id="KW-1185">Reference proteome</keyword>
<organism evidence="1 2">
    <name type="scientific">Parachaetomium inaequale</name>
    <dbReference type="NCBI Taxonomy" id="2588326"/>
    <lineage>
        <taxon>Eukaryota</taxon>
        <taxon>Fungi</taxon>
        <taxon>Dikarya</taxon>
        <taxon>Ascomycota</taxon>
        <taxon>Pezizomycotina</taxon>
        <taxon>Sordariomycetes</taxon>
        <taxon>Sordariomycetidae</taxon>
        <taxon>Sordariales</taxon>
        <taxon>Chaetomiaceae</taxon>
        <taxon>Parachaetomium</taxon>
    </lineage>
</organism>
<dbReference type="Pfam" id="PF08538">
    <property type="entry name" value="DUF1749"/>
    <property type="match status" value="1"/>
</dbReference>
<dbReference type="EMBL" id="MU854748">
    <property type="protein sequence ID" value="KAK4031611.1"/>
    <property type="molecule type" value="Genomic_DNA"/>
</dbReference>
<dbReference type="SUPFAM" id="SSF53474">
    <property type="entry name" value="alpha/beta-Hydrolases"/>
    <property type="match status" value="1"/>
</dbReference>
<gene>
    <name evidence="1" type="ORF">C8A01DRAFT_41948</name>
</gene>
<comment type="caution">
    <text evidence="1">The sequence shown here is derived from an EMBL/GenBank/DDBJ whole genome shotgun (WGS) entry which is preliminary data.</text>
</comment>
<evidence type="ECO:0008006" key="3">
    <source>
        <dbReference type="Google" id="ProtNLM"/>
    </source>
</evidence>
<dbReference type="AlphaFoldDB" id="A0AAN6P8B7"/>
<dbReference type="Gene3D" id="3.40.50.1820">
    <property type="entry name" value="alpha/beta hydrolase"/>
    <property type="match status" value="1"/>
</dbReference>
<name>A0AAN6P8B7_9PEZI</name>
<dbReference type="PANTHER" id="PTHR31591">
    <property type="entry name" value="UPF0613 PROTEIN PB24D3.06C"/>
    <property type="match status" value="1"/>
</dbReference>
<proteinExistence type="predicted"/>